<sequence length="165" mass="18933">MNNCPNSVEVENEKKQATDLSNDDQTRVEEIDTYVPMDSVSHGDVMESIPTVVEYESDDSSHNGRKMKIKKRSLILRFQFTNSEKRKKLDNVNVFDPFRELNLAKADDLDNWLVNAHDRGDCGIYGIKFIELLSVGLDVKLMSDAMIGCWRKKLATEVFTMHFDP</sequence>
<protein>
    <recommendedName>
        <fullName evidence="4">Ubiquitin-like protease family profile domain-containing protein</fullName>
    </recommendedName>
</protein>
<name>A0A8S0PTG7_OLEEU</name>
<dbReference type="Gramene" id="OE9A072047T1">
    <property type="protein sequence ID" value="OE9A072047C1"/>
    <property type="gene ID" value="OE9A072047"/>
</dbReference>
<evidence type="ECO:0000313" key="2">
    <source>
        <dbReference type="EMBL" id="CAA2957474.1"/>
    </source>
</evidence>
<dbReference type="AlphaFoldDB" id="A0A8S0PTG7"/>
<evidence type="ECO:0008006" key="4">
    <source>
        <dbReference type="Google" id="ProtNLM"/>
    </source>
</evidence>
<dbReference type="Proteomes" id="UP000594638">
    <property type="component" value="Unassembled WGS sequence"/>
</dbReference>
<reference evidence="2 3" key="1">
    <citation type="submission" date="2019-12" db="EMBL/GenBank/DDBJ databases">
        <authorList>
            <person name="Alioto T."/>
            <person name="Alioto T."/>
            <person name="Gomez Garrido J."/>
        </authorList>
    </citation>
    <scope>NUCLEOTIDE SEQUENCE [LARGE SCALE GENOMIC DNA]</scope>
</reference>
<dbReference type="EMBL" id="CACTIH010000224">
    <property type="protein sequence ID" value="CAA2957474.1"/>
    <property type="molecule type" value="Genomic_DNA"/>
</dbReference>
<organism evidence="2 3">
    <name type="scientific">Olea europaea subsp. europaea</name>
    <dbReference type="NCBI Taxonomy" id="158383"/>
    <lineage>
        <taxon>Eukaryota</taxon>
        <taxon>Viridiplantae</taxon>
        <taxon>Streptophyta</taxon>
        <taxon>Embryophyta</taxon>
        <taxon>Tracheophyta</taxon>
        <taxon>Spermatophyta</taxon>
        <taxon>Magnoliopsida</taxon>
        <taxon>eudicotyledons</taxon>
        <taxon>Gunneridae</taxon>
        <taxon>Pentapetalae</taxon>
        <taxon>asterids</taxon>
        <taxon>lamiids</taxon>
        <taxon>Lamiales</taxon>
        <taxon>Oleaceae</taxon>
        <taxon>Oleeae</taxon>
        <taxon>Olea</taxon>
    </lineage>
</organism>
<dbReference type="OrthoDB" id="1680482at2759"/>
<evidence type="ECO:0000256" key="1">
    <source>
        <dbReference type="SAM" id="MobiDB-lite"/>
    </source>
</evidence>
<accession>A0A8S0PTG7</accession>
<feature type="region of interest" description="Disordered" evidence="1">
    <location>
        <begin position="1"/>
        <end position="25"/>
    </location>
</feature>
<gene>
    <name evidence="2" type="ORF">OLEA9_A072047</name>
</gene>
<evidence type="ECO:0000313" key="3">
    <source>
        <dbReference type="Proteomes" id="UP000594638"/>
    </source>
</evidence>
<keyword evidence="3" id="KW-1185">Reference proteome</keyword>
<comment type="caution">
    <text evidence="2">The sequence shown here is derived from an EMBL/GenBank/DDBJ whole genome shotgun (WGS) entry which is preliminary data.</text>
</comment>
<proteinExistence type="predicted"/>